<gene>
    <name evidence="1" type="ORF">MM415A01399_0018</name>
    <name evidence="2" type="ORF">MM415B02826_0003</name>
    <name evidence="3" type="ORF">TM448B01758_0006</name>
</gene>
<sequence length="65" mass="7216">MTMKILGLITDIRNSDFKVSGCDETCPYCSSFYSGSGTEWDADWDGNGRHPGVKLETIQISHDTQ</sequence>
<protein>
    <submittedName>
        <fullName evidence="3">Uncharacterized protein</fullName>
    </submittedName>
</protein>
<organism evidence="3">
    <name type="scientific">viral metagenome</name>
    <dbReference type="NCBI Taxonomy" id="1070528"/>
    <lineage>
        <taxon>unclassified sequences</taxon>
        <taxon>metagenomes</taxon>
        <taxon>organismal metagenomes</taxon>
    </lineage>
</organism>
<evidence type="ECO:0000313" key="3">
    <source>
        <dbReference type="EMBL" id="QJH99982.1"/>
    </source>
</evidence>
<evidence type="ECO:0000313" key="2">
    <source>
        <dbReference type="EMBL" id="QJA88105.1"/>
    </source>
</evidence>
<dbReference type="EMBL" id="MT142754">
    <property type="protein sequence ID" value="QJA88105.1"/>
    <property type="molecule type" value="Genomic_DNA"/>
</dbReference>
<dbReference type="EMBL" id="MT142253">
    <property type="protein sequence ID" value="QJA76940.1"/>
    <property type="molecule type" value="Genomic_DNA"/>
</dbReference>
<dbReference type="EMBL" id="MT144820">
    <property type="protein sequence ID" value="QJH99982.1"/>
    <property type="molecule type" value="Genomic_DNA"/>
</dbReference>
<evidence type="ECO:0000313" key="1">
    <source>
        <dbReference type="EMBL" id="QJA76940.1"/>
    </source>
</evidence>
<reference evidence="3" key="1">
    <citation type="submission" date="2020-03" db="EMBL/GenBank/DDBJ databases">
        <title>The deep terrestrial virosphere.</title>
        <authorList>
            <person name="Holmfeldt K."/>
            <person name="Nilsson E."/>
            <person name="Simone D."/>
            <person name="Lopez-Fernandez M."/>
            <person name="Wu X."/>
            <person name="de Brujin I."/>
            <person name="Lundin D."/>
            <person name="Andersson A."/>
            <person name="Bertilsson S."/>
            <person name="Dopson M."/>
        </authorList>
    </citation>
    <scope>NUCLEOTIDE SEQUENCE</scope>
    <source>
        <strain evidence="1">MM415A01399</strain>
        <strain evidence="2">MM415B02826</strain>
        <strain evidence="3">TM448B01758</strain>
    </source>
</reference>
<dbReference type="AlphaFoldDB" id="A0A6M3XQB5"/>
<name>A0A6M3XQB5_9ZZZZ</name>
<accession>A0A6M3XQB5</accession>
<proteinExistence type="predicted"/>